<keyword evidence="7" id="KW-1185">Reference proteome</keyword>
<accession>A0A098QV38</accession>
<evidence type="ECO:0000313" key="7">
    <source>
        <dbReference type="Proteomes" id="UP000029692"/>
    </source>
</evidence>
<dbReference type="GO" id="GO:0005524">
    <property type="term" value="F:ATP binding"/>
    <property type="evidence" value="ECO:0007669"/>
    <property type="project" value="UniProtKB-KW"/>
</dbReference>
<dbReference type="GO" id="GO:0005829">
    <property type="term" value="C:cytosol"/>
    <property type="evidence" value="ECO:0007669"/>
    <property type="project" value="TreeGrafter"/>
</dbReference>
<evidence type="ECO:0000259" key="5">
    <source>
        <dbReference type="SMART" id="SM00670"/>
    </source>
</evidence>
<dbReference type="SUPFAM" id="SSF88723">
    <property type="entry name" value="PIN domain-like"/>
    <property type="match status" value="1"/>
</dbReference>
<evidence type="ECO:0000313" key="6">
    <source>
        <dbReference type="EMBL" id="KGE71278.1"/>
    </source>
</evidence>
<reference evidence="6 7" key="1">
    <citation type="submission" date="2014-05" db="EMBL/GenBank/DDBJ databases">
        <title>De novo Genome Sequence of Spirocheata sp.</title>
        <authorList>
            <person name="Shivani Y."/>
            <person name="Subhash Y."/>
            <person name="Tushar L."/>
            <person name="Sasikala C."/>
            <person name="Ramana C.V."/>
        </authorList>
    </citation>
    <scope>NUCLEOTIDE SEQUENCE [LARGE SCALE GENOMIC DNA]</scope>
    <source>
        <strain evidence="6 7">JC230</strain>
    </source>
</reference>
<dbReference type="eggNOG" id="COG1875">
    <property type="taxonomic scope" value="Bacteria"/>
</dbReference>
<dbReference type="InterPro" id="IPR051451">
    <property type="entry name" value="PhoH2-like"/>
</dbReference>
<dbReference type="EMBL" id="JNUP01000067">
    <property type="protein sequence ID" value="KGE71278.1"/>
    <property type="molecule type" value="Genomic_DNA"/>
</dbReference>
<keyword evidence="3" id="KW-0067">ATP-binding</keyword>
<evidence type="ECO:0000256" key="3">
    <source>
        <dbReference type="ARBA" id="ARBA00022840"/>
    </source>
</evidence>
<dbReference type="AlphaFoldDB" id="A0A098QV38"/>
<dbReference type="FunFam" id="3.40.50.300:FF:000013">
    <property type="entry name" value="PhoH family ATPase"/>
    <property type="match status" value="1"/>
</dbReference>
<dbReference type="InterPro" id="IPR002716">
    <property type="entry name" value="PIN_dom"/>
</dbReference>
<protein>
    <submittedName>
        <fullName evidence="6">PhoH</fullName>
    </submittedName>
</protein>
<dbReference type="SUPFAM" id="SSF52540">
    <property type="entry name" value="P-loop containing nucleoside triphosphate hydrolases"/>
    <property type="match status" value="1"/>
</dbReference>
<gene>
    <name evidence="6" type="ORF">DC28_12635</name>
</gene>
<keyword evidence="2" id="KW-0547">Nucleotide-binding</keyword>
<feature type="domain" description="PIN" evidence="5">
    <location>
        <begin position="2"/>
        <end position="126"/>
    </location>
</feature>
<dbReference type="Pfam" id="PF02562">
    <property type="entry name" value="PhoH"/>
    <property type="match status" value="1"/>
</dbReference>
<dbReference type="CDD" id="cd09883">
    <property type="entry name" value="PIN_VapC_PhoHL-ATPase"/>
    <property type="match status" value="1"/>
</dbReference>
<proteinExistence type="inferred from homology"/>
<name>A0A098QV38_9SPIO</name>
<dbReference type="Gene3D" id="3.40.50.300">
    <property type="entry name" value="P-loop containing nucleotide triphosphate hydrolases"/>
    <property type="match status" value="1"/>
</dbReference>
<dbReference type="STRING" id="1480694.DC28_12635"/>
<sequence length="430" mass="48251">MKSFVIDTNVLIHRPDAILSFKENEVVIPLWVLEELDRLKTFSDEKGRNARHAIRFLDSASRSGRLSEGVKLENGTILRVVMSHGDSMPRGFLEDKTDNKIILAAYELQQQGRQVFFVSKDINARVKATALGIKAVDYEKQKVNFSKLYAGYSHLDVSEDTLRTLEEEGFIPWNDNPTPNFYFVLSTKNQPNDTFLARYHADRGGLVYVDYKMPAVAGIRPLNDEQRIAFDLLMDDDIQLVSLVGKAGTGKTLLAMAAGLALTLERKNYTRVLVSRPVIPMGKDIGYLPGAKNEKLSHWMQPLFDNLEFILSVYHKQNIKSVDHLIQNRTIELEALSYIRGRSLPNQFIVIDEAQNLSPHEIKTIVSRAGEGSKVVLTGDPYQIDSPYLDANSNGLSYLAEAFKAQKIAGHVTLEKSERSALAELAAELL</sequence>
<dbReference type="InterPro" id="IPR003714">
    <property type="entry name" value="PhoH"/>
</dbReference>
<organism evidence="6 7">
    <name type="scientific">Spirochaeta lutea</name>
    <dbReference type="NCBI Taxonomy" id="1480694"/>
    <lineage>
        <taxon>Bacteria</taxon>
        <taxon>Pseudomonadati</taxon>
        <taxon>Spirochaetota</taxon>
        <taxon>Spirochaetia</taxon>
        <taxon>Spirochaetales</taxon>
        <taxon>Spirochaetaceae</taxon>
        <taxon>Spirochaeta</taxon>
    </lineage>
</organism>
<evidence type="ECO:0000256" key="1">
    <source>
        <dbReference type="ARBA" id="ARBA00010393"/>
    </source>
</evidence>
<comment type="similarity">
    <text evidence="4">In the N-terminal section; belongs to the PINc/VapC protein family.</text>
</comment>
<dbReference type="Gene3D" id="3.40.50.1010">
    <property type="entry name" value="5'-nuclease"/>
    <property type="match status" value="1"/>
</dbReference>
<evidence type="ECO:0000256" key="2">
    <source>
        <dbReference type="ARBA" id="ARBA00022741"/>
    </source>
</evidence>
<evidence type="ECO:0000256" key="4">
    <source>
        <dbReference type="ARBA" id="ARBA00046345"/>
    </source>
</evidence>
<dbReference type="PANTHER" id="PTHR30473">
    <property type="entry name" value="PROTEIN PHOH"/>
    <property type="match status" value="1"/>
</dbReference>
<dbReference type="SMART" id="SM00670">
    <property type="entry name" value="PINc"/>
    <property type="match status" value="1"/>
</dbReference>
<comment type="similarity">
    <text evidence="1">Belongs to the PhoH family.</text>
</comment>
<dbReference type="Proteomes" id="UP000029692">
    <property type="component" value="Unassembled WGS sequence"/>
</dbReference>
<comment type="caution">
    <text evidence="6">The sequence shown here is derived from an EMBL/GenBank/DDBJ whole genome shotgun (WGS) entry which is preliminary data.</text>
</comment>
<dbReference type="InterPro" id="IPR029060">
    <property type="entry name" value="PIN-like_dom_sf"/>
</dbReference>
<dbReference type="Pfam" id="PF13638">
    <property type="entry name" value="PIN_4"/>
    <property type="match status" value="1"/>
</dbReference>
<dbReference type="PANTHER" id="PTHR30473:SF2">
    <property type="entry name" value="PIN DOMAIN-CONTAINING PROTEIN"/>
    <property type="match status" value="1"/>
</dbReference>
<dbReference type="InterPro" id="IPR027417">
    <property type="entry name" value="P-loop_NTPase"/>
</dbReference>